<evidence type="ECO:0000313" key="1">
    <source>
        <dbReference type="EMBL" id="GBL99398.1"/>
    </source>
</evidence>
<protein>
    <submittedName>
        <fullName evidence="1">Uncharacterized protein</fullName>
    </submittedName>
</protein>
<proteinExistence type="predicted"/>
<organism evidence="1 2">
    <name type="scientific">Araneus ventricosus</name>
    <name type="common">Orbweaver spider</name>
    <name type="synonym">Epeira ventricosa</name>
    <dbReference type="NCBI Taxonomy" id="182803"/>
    <lineage>
        <taxon>Eukaryota</taxon>
        <taxon>Metazoa</taxon>
        <taxon>Ecdysozoa</taxon>
        <taxon>Arthropoda</taxon>
        <taxon>Chelicerata</taxon>
        <taxon>Arachnida</taxon>
        <taxon>Araneae</taxon>
        <taxon>Araneomorphae</taxon>
        <taxon>Entelegynae</taxon>
        <taxon>Araneoidea</taxon>
        <taxon>Araneidae</taxon>
        <taxon>Araneus</taxon>
    </lineage>
</organism>
<keyword evidence="2" id="KW-1185">Reference proteome</keyword>
<dbReference type="Proteomes" id="UP000499080">
    <property type="component" value="Unassembled WGS sequence"/>
</dbReference>
<accession>A0A4Y2C4X5</accession>
<name>A0A4Y2C4X5_ARAVE</name>
<gene>
    <name evidence="1" type="ORF">AVEN_206805_1</name>
</gene>
<dbReference type="AlphaFoldDB" id="A0A4Y2C4X5"/>
<comment type="caution">
    <text evidence="1">The sequence shown here is derived from an EMBL/GenBank/DDBJ whole genome shotgun (WGS) entry which is preliminary data.</text>
</comment>
<dbReference type="EMBL" id="BGPR01000148">
    <property type="protein sequence ID" value="GBL99398.1"/>
    <property type="molecule type" value="Genomic_DNA"/>
</dbReference>
<reference evidence="1 2" key="1">
    <citation type="journal article" date="2019" name="Sci. Rep.">
        <title>Orb-weaving spider Araneus ventricosus genome elucidates the spidroin gene catalogue.</title>
        <authorList>
            <person name="Kono N."/>
            <person name="Nakamura H."/>
            <person name="Ohtoshi R."/>
            <person name="Moran D.A.P."/>
            <person name="Shinohara A."/>
            <person name="Yoshida Y."/>
            <person name="Fujiwara M."/>
            <person name="Mori M."/>
            <person name="Tomita M."/>
            <person name="Arakawa K."/>
        </authorList>
    </citation>
    <scope>NUCLEOTIDE SEQUENCE [LARGE SCALE GENOMIC DNA]</scope>
</reference>
<evidence type="ECO:0000313" key="2">
    <source>
        <dbReference type="Proteomes" id="UP000499080"/>
    </source>
</evidence>
<sequence>MENSEIKSNNINETKICPFFSKDEPGTTPETDQIAHVVEEVVDLITHLHLKVDRNDVNELFDSQSENLTVDILIEMRQHIATREANTSYPYTTEK</sequence>